<keyword evidence="3" id="KW-1185">Reference proteome</keyword>
<sequence length="127" mass="14889">MKENILQYCIIFCTKYKKTLLTEDLHADFLNLTYRYCYENSIALLSLDIRDKHTVILEISTEIAMESPHVIITNLKAYLAGELKKNYPQLKSKTPSLWTRQHFIQTIGVRNDELMEAFVFNQKGIKD</sequence>
<accession>A0ABU5QR50</accession>
<dbReference type="Proteomes" id="UP001304671">
    <property type="component" value="Unassembled WGS sequence"/>
</dbReference>
<protein>
    <submittedName>
        <fullName evidence="2">Transposase</fullName>
    </submittedName>
</protein>
<dbReference type="RefSeq" id="WP_323251280.1">
    <property type="nucleotide sequence ID" value="NZ_JAYFUL010000032.1"/>
</dbReference>
<comment type="caution">
    <text evidence="2">The sequence shown here is derived from an EMBL/GenBank/DDBJ whole genome shotgun (WGS) entry which is preliminary data.</text>
</comment>
<evidence type="ECO:0000313" key="2">
    <source>
        <dbReference type="EMBL" id="MEA5259556.1"/>
    </source>
</evidence>
<dbReference type="PANTHER" id="PTHR33360">
    <property type="entry name" value="TRANSPOSASE FOR INSERTION SEQUENCE ELEMENT IS200"/>
    <property type="match status" value="1"/>
</dbReference>
<dbReference type="EMBL" id="JAYFUL010000032">
    <property type="protein sequence ID" value="MEA5259556.1"/>
    <property type="molecule type" value="Genomic_DNA"/>
</dbReference>
<reference evidence="2 3" key="1">
    <citation type="submission" date="2023-12" db="EMBL/GenBank/DDBJ databases">
        <title>Novel species of the genus Arcicella isolated from rivers.</title>
        <authorList>
            <person name="Lu H."/>
        </authorList>
    </citation>
    <scope>NUCLEOTIDE SEQUENCE [LARGE SCALE GENOMIC DNA]</scope>
    <source>
        <strain evidence="2 3">LMG 21963</strain>
    </source>
</reference>
<evidence type="ECO:0000313" key="3">
    <source>
        <dbReference type="Proteomes" id="UP001304671"/>
    </source>
</evidence>
<dbReference type="InterPro" id="IPR002686">
    <property type="entry name" value="Transposase_17"/>
</dbReference>
<dbReference type="InterPro" id="IPR036515">
    <property type="entry name" value="Transposase_17_sf"/>
</dbReference>
<dbReference type="Pfam" id="PF01797">
    <property type="entry name" value="Y1_Tnp"/>
    <property type="match status" value="1"/>
</dbReference>
<organism evidence="2 3">
    <name type="scientific">Arcicella aquatica</name>
    <dbReference type="NCBI Taxonomy" id="217141"/>
    <lineage>
        <taxon>Bacteria</taxon>
        <taxon>Pseudomonadati</taxon>
        <taxon>Bacteroidota</taxon>
        <taxon>Cytophagia</taxon>
        <taxon>Cytophagales</taxon>
        <taxon>Flectobacillaceae</taxon>
        <taxon>Arcicella</taxon>
    </lineage>
</organism>
<gene>
    <name evidence="2" type="ORF">VB264_17290</name>
</gene>
<evidence type="ECO:0000259" key="1">
    <source>
        <dbReference type="Pfam" id="PF01797"/>
    </source>
</evidence>
<proteinExistence type="predicted"/>
<feature type="domain" description="Transposase IS200-like" evidence="1">
    <location>
        <begin position="6"/>
        <end position="122"/>
    </location>
</feature>
<dbReference type="Gene3D" id="3.30.70.1290">
    <property type="entry name" value="Transposase IS200-like"/>
    <property type="match status" value="1"/>
</dbReference>
<name>A0ABU5QR50_9BACT</name>
<dbReference type="PANTHER" id="PTHR33360:SF2">
    <property type="entry name" value="TRANSPOSASE FOR INSERTION SEQUENCE ELEMENT IS200"/>
    <property type="match status" value="1"/>
</dbReference>
<dbReference type="SUPFAM" id="SSF143422">
    <property type="entry name" value="Transposase IS200-like"/>
    <property type="match status" value="1"/>
</dbReference>